<gene>
    <name evidence="3" type="ORF">A9Q93_08235</name>
</gene>
<dbReference type="EMBL" id="MAAX01000124">
    <property type="protein sequence ID" value="OUS14406.1"/>
    <property type="molecule type" value="Genomic_DNA"/>
</dbReference>
<reference evidence="4" key="1">
    <citation type="journal article" date="2017" name="Proc. Natl. Acad. Sci. U.S.A.">
        <title>Simulation of Deepwater Horizon oil plume reveals substrate specialization within a complex community of hydrocarbon-degraders.</title>
        <authorList>
            <person name="Hu P."/>
            <person name="Dubinsky E.A."/>
            <person name="Probst A.J."/>
            <person name="Wang J."/>
            <person name="Sieber C.M.K."/>
            <person name="Tom L.M."/>
            <person name="Gardinali P."/>
            <person name="Banfield J.F."/>
            <person name="Atlas R.M."/>
            <person name="Andersen G.L."/>
        </authorList>
    </citation>
    <scope>NUCLEOTIDE SEQUENCE [LARGE SCALE GENOMIC DNA]</scope>
</reference>
<feature type="chain" id="PRO_5013346429" evidence="2">
    <location>
        <begin position="18"/>
        <end position="219"/>
    </location>
</feature>
<proteinExistence type="predicted"/>
<dbReference type="AlphaFoldDB" id="A0A1Z8AVP3"/>
<evidence type="ECO:0000256" key="1">
    <source>
        <dbReference type="SAM" id="Phobius"/>
    </source>
</evidence>
<keyword evidence="1" id="KW-1133">Transmembrane helix</keyword>
<keyword evidence="1" id="KW-0472">Membrane</keyword>
<comment type="caution">
    <text evidence="3">The sequence shown here is derived from an EMBL/GenBank/DDBJ whole genome shotgun (WGS) entry which is preliminary data.</text>
</comment>
<evidence type="ECO:0000313" key="3">
    <source>
        <dbReference type="EMBL" id="OUS14406.1"/>
    </source>
</evidence>
<organism evidence="3 4">
    <name type="scientific">Nonlabens dokdonensis</name>
    <dbReference type="NCBI Taxonomy" id="328515"/>
    <lineage>
        <taxon>Bacteria</taxon>
        <taxon>Pseudomonadati</taxon>
        <taxon>Bacteroidota</taxon>
        <taxon>Flavobacteriia</taxon>
        <taxon>Flavobacteriales</taxon>
        <taxon>Flavobacteriaceae</taxon>
        <taxon>Nonlabens</taxon>
    </lineage>
</organism>
<keyword evidence="1" id="KW-0812">Transmembrane</keyword>
<dbReference type="Proteomes" id="UP000196102">
    <property type="component" value="Unassembled WGS sequence"/>
</dbReference>
<evidence type="ECO:0000313" key="4">
    <source>
        <dbReference type="Proteomes" id="UP000196102"/>
    </source>
</evidence>
<evidence type="ECO:0000256" key="2">
    <source>
        <dbReference type="SAM" id="SignalP"/>
    </source>
</evidence>
<protein>
    <submittedName>
        <fullName evidence="3">Uncharacterized protein</fullName>
    </submittedName>
</protein>
<feature type="signal peptide" evidence="2">
    <location>
        <begin position="1"/>
        <end position="17"/>
    </location>
</feature>
<name>A0A1Z8AVP3_9FLAO</name>
<feature type="transmembrane region" description="Helical" evidence="1">
    <location>
        <begin position="176"/>
        <end position="197"/>
    </location>
</feature>
<keyword evidence="2" id="KW-0732">Signal</keyword>
<sequence>MRLFIIIYLLSSTLVFSQQNVFDNYQLVDTTQYKTTRALFLYDLTLKESHNEGKVILEWKNQRNITFHLIEMRHPITGKLIYRQKHYTNIAEFPKEGHFTIYPLFKKQKGEPVTITYEEASKRNFEPISSASYYTFLEKQADANQRKASAAAAREKQKAAQEEYENARANRITPKVVILIGILFLFAFITVFVIWLVRYLMKPKKSEQYLNRDRRKRWD</sequence>
<dbReference type="RefSeq" id="WP_303686938.1">
    <property type="nucleotide sequence ID" value="NZ_CAJXYO010000008.1"/>
</dbReference>
<accession>A0A1Z8AVP3</accession>